<evidence type="ECO:0000313" key="6">
    <source>
        <dbReference type="Proteomes" id="UP000613401"/>
    </source>
</evidence>
<dbReference type="PANTHER" id="PTHR43563">
    <property type="entry name" value="AMINE OXIDASE"/>
    <property type="match status" value="1"/>
</dbReference>
<reference evidence="5" key="1">
    <citation type="journal article" date="2020" name="Phytopathology">
        <title>Genome sequence and comparative analysis of Colletotrichum gloeosporioides isolated from Liriodendron leaves.</title>
        <authorList>
            <person name="Fu F.F."/>
            <person name="Hao Z."/>
            <person name="Wang P."/>
            <person name="Lu Y."/>
            <person name="Xue L.J."/>
            <person name="Wei G."/>
            <person name="Tian Y."/>
            <person name="Baishi H."/>
            <person name="Xu H."/>
            <person name="Shi J."/>
            <person name="Cheng T."/>
            <person name="Wang G."/>
            <person name="Yi Y."/>
            <person name="Chen J."/>
        </authorList>
    </citation>
    <scope>NUCLEOTIDE SEQUENCE</scope>
    <source>
        <strain evidence="5">Lc1</strain>
    </source>
</reference>
<evidence type="ECO:0000256" key="3">
    <source>
        <dbReference type="ARBA" id="ARBA00048448"/>
    </source>
</evidence>
<dbReference type="Gene3D" id="3.90.660.10">
    <property type="match status" value="2"/>
</dbReference>
<evidence type="ECO:0000313" key="5">
    <source>
        <dbReference type="EMBL" id="KAF3804142.1"/>
    </source>
</evidence>
<dbReference type="EMBL" id="WVTB01000050">
    <property type="protein sequence ID" value="KAF3804142.1"/>
    <property type="molecule type" value="Genomic_DNA"/>
</dbReference>
<dbReference type="Pfam" id="PF01593">
    <property type="entry name" value="Amino_oxidase"/>
    <property type="match status" value="1"/>
</dbReference>
<accession>A0A8H4CI32</accession>
<dbReference type="RefSeq" id="XP_045263301.1">
    <property type="nucleotide sequence ID" value="XM_045400628.1"/>
</dbReference>
<dbReference type="SUPFAM" id="SSF51905">
    <property type="entry name" value="FAD/NAD(P)-binding domain"/>
    <property type="match status" value="1"/>
</dbReference>
<dbReference type="PANTHER" id="PTHR43563:SF14">
    <property type="entry name" value="AMINE OXIDASE"/>
    <property type="match status" value="1"/>
</dbReference>
<dbReference type="EC" id="1.4.3.4" evidence="2"/>
<evidence type="ECO:0000256" key="1">
    <source>
        <dbReference type="ARBA" id="ARBA00005995"/>
    </source>
</evidence>
<name>A0A8H4CI32_COLGL</name>
<reference evidence="5" key="2">
    <citation type="submission" date="2020-03" db="EMBL/GenBank/DDBJ databases">
        <authorList>
            <person name="Fu F.-F."/>
            <person name="Chen J."/>
        </authorList>
    </citation>
    <scope>NUCLEOTIDE SEQUENCE</scope>
    <source>
        <strain evidence="5">Lc1</strain>
    </source>
</reference>
<dbReference type="InterPro" id="IPR050703">
    <property type="entry name" value="Flavin_MAO"/>
</dbReference>
<comment type="caution">
    <text evidence="5">The sequence shown here is derived from an EMBL/GenBank/DDBJ whole genome shotgun (WGS) entry which is preliminary data.</text>
</comment>
<evidence type="ECO:0000259" key="4">
    <source>
        <dbReference type="Pfam" id="PF01593"/>
    </source>
</evidence>
<proteinExistence type="inferred from homology"/>
<dbReference type="AlphaFoldDB" id="A0A8H4CI32"/>
<feature type="domain" description="Amine oxidase" evidence="4">
    <location>
        <begin position="151"/>
        <end position="221"/>
    </location>
</feature>
<dbReference type="GeneID" id="69007663"/>
<evidence type="ECO:0000256" key="2">
    <source>
        <dbReference type="ARBA" id="ARBA00012804"/>
    </source>
</evidence>
<dbReference type="Gene3D" id="3.50.50.60">
    <property type="entry name" value="FAD/NAD(P)-binding domain"/>
    <property type="match status" value="1"/>
</dbReference>
<organism evidence="5 6">
    <name type="scientific">Colletotrichum gloeosporioides</name>
    <name type="common">Anthracnose fungus</name>
    <name type="synonym">Glomerella cingulata</name>
    <dbReference type="NCBI Taxonomy" id="474922"/>
    <lineage>
        <taxon>Eukaryota</taxon>
        <taxon>Fungi</taxon>
        <taxon>Dikarya</taxon>
        <taxon>Ascomycota</taxon>
        <taxon>Pezizomycotina</taxon>
        <taxon>Sordariomycetes</taxon>
        <taxon>Hypocreomycetidae</taxon>
        <taxon>Glomerellales</taxon>
        <taxon>Glomerellaceae</taxon>
        <taxon>Colletotrichum</taxon>
        <taxon>Colletotrichum gloeosporioides species complex</taxon>
    </lineage>
</organism>
<sequence>MNDVLTLITGVSRRIPAYLGALFQGLVGGFVPRISKTPAPMALSNGLDDKQEAQHYDAFGQTAVIVDCSNSEQPWLRPDAKRLNLLTLAELGEKEIGDGIGSVVLNVLSRACLGLESSEVGALPVIDYIKAGTGLENISSDLKDGAQYLRNRQEKEWTKDPWARGAPCPVMGPGVLTSDAGKAVREPVSHIHFIGTETSLVWKGYMEGAVQAGIRGAKEVIADLAE</sequence>
<dbReference type="InterPro" id="IPR002937">
    <property type="entry name" value="Amino_oxidase"/>
</dbReference>
<dbReference type="GO" id="GO:0097621">
    <property type="term" value="F:monoamine oxidase activity"/>
    <property type="evidence" value="ECO:0007669"/>
    <property type="project" value="UniProtKB-EC"/>
</dbReference>
<protein>
    <recommendedName>
        <fullName evidence="2">monoamine oxidase</fullName>
        <ecNumber evidence="2">1.4.3.4</ecNumber>
    </recommendedName>
</protein>
<dbReference type="InterPro" id="IPR036188">
    <property type="entry name" value="FAD/NAD-bd_sf"/>
</dbReference>
<comment type="similarity">
    <text evidence="1">Belongs to the flavin monoamine oxidase family.</text>
</comment>
<keyword evidence="6" id="KW-1185">Reference proteome</keyword>
<dbReference type="Proteomes" id="UP000613401">
    <property type="component" value="Unassembled WGS sequence"/>
</dbReference>
<comment type="catalytic activity">
    <reaction evidence="3">
        <text>a secondary aliphatic amine + O2 + H2O = a primary amine + an aldehyde + H2O2</text>
        <dbReference type="Rhea" id="RHEA:26414"/>
        <dbReference type="ChEBI" id="CHEBI:15377"/>
        <dbReference type="ChEBI" id="CHEBI:15379"/>
        <dbReference type="ChEBI" id="CHEBI:16240"/>
        <dbReference type="ChEBI" id="CHEBI:17478"/>
        <dbReference type="ChEBI" id="CHEBI:58855"/>
        <dbReference type="ChEBI" id="CHEBI:65296"/>
        <dbReference type="EC" id="1.4.3.4"/>
    </reaction>
</comment>
<gene>
    <name evidence="5" type="ORF">GCG54_00000491</name>
</gene>